<dbReference type="InterPro" id="IPR036680">
    <property type="entry name" value="SPOR-like_sf"/>
</dbReference>
<proteinExistence type="predicted"/>
<dbReference type="EMBL" id="UOEX01000412">
    <property type="protein sequence ID" value="VAW42016.1"/>
    <property type="molecule type" value="Genomic_DNA"/>
</dbReference>
<dbReference type="PROSITE" id="PS51724">
    <property type="entry name" value="SPOR"/>
    <property type="match status" value="1"/>
</dbReference>
<evidence type="ECO:0000313" key="3">
    <source>
        <dbReference type="EMBL" id="VAW42016.1"/>
    </source>
</evidence>
<reference evidence="3" key="1">
    <citation type="submission" date="2018-06" db="EMBL/GenBank/DDBJ databases">
        <authorList>
            <person name="Zhirakovskaya E."/>
        </authorList>
    </citation>
    <scope>NUCLEOTIDE SEQUENCE</scope>
</reference>
<gene>
    <name evidence="3" type="ORF">MNBD_DELTA03-251</name>
</gene>
<sequence>MAARKKKKPLIRLEMGWGGLCGFAVVAFCLLLWMFIFGIWTGQSVLHGPTGVADKVAGLSHKAARLLAGGAGRGETRTKRQVKTAAVARRDDTSSFYALRVAAFRQEHGAARAVAKWRARRYEAFYLKPGPDSKLYMVYVGHIPDLSAARKKAAAIEEEGGGRVFINLLSAGRREYPPPGR</sequence>
<organism evidence="3">
    <name type="scientific">hydrothermal vent metagenome</name>
    <dbReference type="NCBI Taxonomy" id="652676"/>
    <lineage>
        <taxon>unclassified sequences</taxon>
        <taxon>metagenomes</taxon>
        <taxon>ecological metagenomes</taxon>
    </lineage>
</organism>
<dbReference type="Gene3D" id="3.30.70.1070">
    <property type="entry name" value="Sporulation related repeat"/>
    <property type="match status" value="1"/>
</dbReference>
<dbReference type="SUPFAM" id="SSF110997">
    <property type="entry name" value="Sporulation related repeat"/>
    <property type="match status" value="1"/>
</dbReference>
<dbReference type="InterPro" id="IPR007730">
    <property type="entry name" value="SPOR-like_dom"/>
</dbReference>
<dbReference type="GO" id="GO:0042834">
    <property type="term" value="F:peptidoglycan binding"/>
    <property type="evidence" value="ECO:0007669"/>
    <property type="project" value="InterPro"/>
</dbReference>
<keyword evidence="1" id="KW-0812">Transmembrane</keyword>
<protein>
    <recommendedName>
        <fullName evidence="2">SPOR domain-containing protein</fullName>
    </recommendedName>
</protein>
<dbReference type="AlphaFoldDB" id="A0A3B0WBV5"/>
<dbReference type="Pfam" id="PF05036">
    <property type="entry name" value="SPOR"/>
    <property type="match status" value="1"/>
</dbReference>
<evidence type="ECO:0000256" key="1">
    <source>
        <dbReference type="SAM" id="Phobius"/>
    </source>
</evidence>
<feature type="domain" description="SPOR" evidence="2">
    <location>
        <begin position="91"/>
        <end position="169"/>
    </location>
</feature>
<keyword evidence="1" id="KW-0472">Membrane</keyword>
<accession>A0A3B0WBV5</accession>
<evidence type="ECO:0000259" key="2">
    <source>
        <dbReference type="PROSITE" id="PS51724"/>
    </source>
</evidence>
<keyword evidence="1" id="KW-1133">Transmembrane helix</keyword>
<name>A0A3B0WBV5_9ZZZZ</name>
<feature type="transmembrane region" description="Helical" evidence="1">
    <location>
        <begin position="20"/>
        <end position="40"/>
    </location>
</feature>